<protein>
    <submittedName>
        <fullName evidence="1">Uncharacterized protein</fullName>
    </submittedName>
</protein>
<reference evidence="1 2" key="1">
    <citation type="submission" date="2008-10" db="EMBL/GenBank/DDBJ databases">
        <title>Draft genome sequence of Collinsella stercoris (DSM 13279).</title>
        <authorList>
            <person name="Sudarsanam P."/>
            <person name="Ley R."/>
            <person name="Guruge J."/>
            <person name="Turnbaugh P.J."/>
            <person name="Mahowald M."/>
            <person name="Liep D."/>
            <person name="Gordon J."/>
        </authorList>
    </citation>
    <scope>NUCLEOTIDE SEQUENCE [LARGE SCALE GENOMIC DNA]</scope>
    <source>
        <strain evidence="1 2">DSM 13279</strain>
    </source>
</reference>
<name>B6GDY3_9ACTN</name>
<dbReference type="RefSeq" id="WP_006721943.1">
    <property type="nucleotide sequence ID" value="NZ_CP085935.1"/>
</dbReference>
<organism evidence="1 2">
    <name type="scientific">Collinsella stercoris DSM 13279</name>
    <dbReference type="NCBI Taxonomy" id="445975"/>
    <lineage>
        <taxon>Bacteria</taxon>
        <taxon>Bacillati</taxon>
        <taxon>Actinomycetota</taxon>
        <taxon>Coriobacteriia</taxon>
        <taxon>Coriobacteriales</taxon>
        <taxon>Coriobacteriaceae</taxon>
        <taxon>Collinsella</taxon>
    </lineage>
</organism>
<dbReference type="AlphaFoldDB" id="B6GDY3"/>
<dbReference type="EMBL" id="ABXJ01000132">
    <property type="protein sequence ID" value="EEA89508.1"/>
    <property type="molecule type" value="Genomic_DNA"/>
</dbReference>
<gene>
    <name evidence="1" type="ORF">COLSTE_02318</name>
</gene>
<dbReference type="GeneID" id="98002364"/>
<dbReference type="HOGENOM" id="CLU_070293_0_0_11"/>
<accession>B6GDY3</accession>
<sequence length="226" mass="24980">MGNRAIITTKKRDLGVYLHWNGGRDSVGAFLEYCELRGFRAPDGDTYGWARLCQVICNYMGAEGLSVGISRYEGDARMDPGDNGIYVIEGWRIARRLTTEYGPGWEPVGMREVRPEEEQDVYSRAEMLRDIDAAQPEDQRLGAYLDAEEVPASGVVPGDEVFMRRVDGRFEAYPVAGVGDGRVVNGLDTSGVPYVAMYGADDAGWSGNVNNYLLTPTVRRVPVRAI</sequence>
<proteinExistence type="predicted"/>
<reference evidence="1 2" key="2">
    <citation type="submission" date="2008-10" db="EMBL/GenBank/DDBJ databases">
        <authorList>
            <person name="Fulton L."/>
            <person name="Clifton S."/>
            <person name="Fulton B."/>
            <person name="Xu J."/>
            <person name="Minx P."/>
            <person name="Pepin K.H."/>
            <person name="Johnson M."/>
            <person name="Thiruvilangam P."/>
            <person name="Bhonagiri V."/>
            <person name="Nash W.E."/>
            <person name="Mardis E.R."/>
            <person name="Wilson R.K."/>
        </authorList>
    </citation>
    <scope>NUCLEOTIDE SEQUENCE [LARGE SCALE GENOMIC DNA]</scope>
    <source>
        <strain evidence="1 2">DSM 13279</strain>
    </source>
</reference>
<keyword evidence="2" id="KW-1185">Reference proteome</keyword>
<comment type="caution">
    <text evidence="1">The sequence shown here is derived from an EMBL/GenBank/DDBJ whole genome shotgun (WGS) entry which is preliminary data.</text>
</comment>
<dbReference type="STRING" id="445975.COLSTE_02318"/>
<dbReference type="OrthoDB" id="5197116at2"/>
<dbReference type="Proteomes" id="UP000003560">
    <property type="component" value="Unassembled WGS sequence"/>
</dbReference>
<evidence type="ECO:0000313" key="1">
    <source>
        <dbReference type="EMBL" id="EEA89508.1"/>
    </source>
</evidence>
<dbReference type="eggNOG" id="COG0792">
    <property type="taxonomic scope" value="Bacteria"/>
</dbReference>
<evidence type="ECO:0000313" key="2">
    <source>
        <dbReference type="Proteomes" id="UP000003560"/>
    </source>
</evidence>